<dbReference type="RefSeq" id="XP_024348302.1">
    <property type="nucleotide sequence ID" value="XM_024497303.1"/>
</dbReference>
<gene>
    <name evidence="1" type="ORF">EGR_08054</name>
</gene>
<name>W6U9C1_ECHGR</name>
<keyword evidence="2" id="KW-1185">Reference proteome</keyword>
<evidence type="ECO:0000313" key="1">
    <source>
        <dbReference type="EMBL" id="EUB57106.1"/>
    </source>
</evidence>
<dbReference type="KEGG" id="egl:EGR_08054"/>
<sequence length="262" mass="29031">MVSQPDVPPQSLSFTLSVRHTYRTLNYVTTSTIGPKLLQQIASRSVSQSVSQPLMSKCLCWQGVNNVQVLGPLEASQWQGKFGDQPNLTNESRLRHMSSNHWVKCQASCRNSSTWMRLHDINPSNSEVKTYQCELTFQWPVTPTKVITSFKGPTMTDHHLLSIPVPPASVSDPTADDFQGLAHSSCRSVSPFSVIVPPLPIFCVDEMKLLLHGSATASSPQMWTSDGIEFSRPSLNLSSLSLTWPQLTASGLSCGWFIRKRN</sequence>
<dbReference type="GeneID" id="36343769"/>
<dbReference type="AlphaFoldDB" id="W6U9C1"/>
<dbReference type="EMBL" id="APAU02000094">
    <property type="protein sequence ID" value="EUB57106.1"/>
    <property type="molecule type" value="Genomic_DNA"/>
</dbReference>
<organism evidence="1 2">
    <name type="scientific">Echinococcus granulosus</name>
    <name type="common">Hydatid tapeworm</name>
    <dbReference type="NCBI Taxonomy" id="6210"/>
    <lineage>
        <taxon>Eukaryota</taxon>
        <taxon>Metazoa</taxon>
        <taxon>Spiralia</taxon>
        <taxon>Lophotrochozoa</taxon>
        <taxon>Platyhelminthes</taxon>
        <taxon>Cestoda</taxon>
        <taxon>Eucestoda</taxon>
        <taxon>Cyclophyllidea</taxon>
        <taxon>Taeniidae</taxon>
        <taxon>Echinococcus</taxon>
        <taxon>Echinococcus granulosus group</taxon>
    </lineage>
</organism>
<dbReference type="CTD" id="36343769"/>
<protein>
    <submittedName>
        <fullName evidence="1">Uncharacterized protein</fullName>
    </submittedName>
</protein>
<accession>W6U9C1</accession>
<reference evidence="1 2" key="1">
    <citation type="journal article" date="2013" name="Nat. Genet.">
        <title>The genome of the hydatid tapeworm Echinococcus granulosus.</title>
        <authorList>
            <person name="Zheng H."/>
            <person name="Zhang W."/>
            <person name="Zhang L."/>
            <person name="Zhang Z."/>
            <person name="Li J."/>
            <person name="Lu G."/>
            <person name="Zhu Y."/>
            <person name="Wang Y."/>
            <person name="Huang Y."/>
            <person name="Liu J."/>
            <person name="Kang H."/>
            <person name="Chen J."/>
            <person name="Wang L."/>
            <person name="Chen A."/>
            <person name="Yu S."/>
            <person name="Gao Z."/>
            <person name="Jin L."/>
            <person name="Gu W."/>
            <person name="Wang Z."/>
            <person name="Zhao L."/>
            <person name="Shi B."/>
            <person name="Wen H."/>
            <person name="Lin R."/>
            <person name="Jones M.K."/>
            <person name="Brejova B."/>
            <person name="Vinar T."/>
            <person name="Zhao G."/>
            <person name="McManus D.P."/>
            <person name="Chen Z."/>
            <person name="Zhou Y."/>
            <person name="Wang S."/>
        </authorList>
    </citation>
    <scope>NUCLEOTIDE SEQUENCE [LARGE SCALE GENOMIC DNA]</scope>
</reference>
<proteinExistence type="predicted"/>
<comment type="caution">
    <text evidence="1">The sequence shown here is derived from an EMBL/GenBank/DDBJ whole genome shotgun (WGS) entry which is preliminary data.</text>
</comment>
<dbReference type="Proteomes" id="UP000019149">
    <property type="component" value="Unassembled WGS sequence"/>
</dbReference>
<evidence type="ECO:0000313" key="2">
    <source>
        <dbReference type="Proteomes" id="UP000019149"/>
    </source>
</evidence>